<feature type="region of interest" description="Disordered" evidence="1">
    <location>
        <begin position="22"/>
        <end position="42"/>
    </location>
</feature>
<organism evidence="2 3">
    <name type="scientific">Colletotrichum scovillei</name>
    <dbReference type="NCBI Taxonomy" id="1209932"/>
    <lineage>
        <taxon>Eukaryota</taxon>
        <taxon>Fungi</taxon>
        <taxon>Dikarya</taxon>
        <taxon>Ascomycota</taxon>
        <taxon>Pezizomycotina</taxon>
        <taxon>Sordariomycetes</taxon>
        <taxon>Hypocreomycetidae</taxon>
        <taxon>Glomerellales</taxon>
        <taxon>Glomerellaceae</taxon>
        <taxon>Colletotrichum</taxon>
        <taxon>Colletotrichum acutatum species complex</taxon>
    </lineage>
</organism>
<feature type="compositionally biased region" description="Polar residues" evidence="1">
    <location>
        <begin position="22"/>
        <end position="37"/>
    </location>
</feature>
<comment type="caution">
    <text evidence="2">The sequence shown here is derived from an EMBL/GenBank/DDBJ whole genome shotgun (WGS) entry which is preliminary data.</text>
</comment>
<accession>A0A9P7UAX4</accession>
<dbReference type="Proteomes" id="UP000699042">
    <property type="component" value="Unassembled WGS sequence"/>
</dbReference>
<evidence type="ECO:0000313" key="2">
    <source>
        <dbReference type="EMBL" id="KAG7047873.1"/>
    </source>
</evidence>
<name>A0A9P7UAX4_9PEZI</name>
<protein>
    <submittedName>
        <fullName evidence="2">Uncharacterized protein</fullName>
    </submittedName>
</protein>
<keyword evidence="3" id="KW-1185">Reference proteome</keyword>
<dbReference type="EMBL" id="JAESDN010000007">
    <property type="protein sequence ID" value="KAG7047873.1"/>
    <property type="molecule type" value="Genomic_DNA"/>
</dbReference>
<sequence>MDCTKSLYITWTAASGGNLVSPSLETSYQPQEHQSTMGLIPPQLGLGAGNNYKLPRHN</sequence>
<proteinExistence type="predicted"/>
<evidence type="ECO:0000256" key="1">
    <source>
        <dbReference type="SAM" id="MobiDB-lite"/>
    </source>
</evidence>
<gene>
    <name evidence="2" type="ORF">JMJ77_011211</name>
</gene>
<dbReference type="AlphaFoldDB" id="A0A9P7UAX4"/>
<reference evidence="2" key="1">
    <citation type="submission" date="2021-05" db="EMBL/GenBank/DDBJ databases">
        <title>Comparative genomics of three Colletotrichum scovillei strains and genetic complementation revealed genes involved fungal growth and virulence on chili pepper.</title>
        <authorList>
            <person name="Hsieh D.-K."/>
            <person name="Chuang S.-C."/>
            <person name="Chen C.-Y."/>
            <person name="Chao Y.-T."/>
            <person name="Lu M.-Y.J."/>
            <person name="Lee M.-H."/>
            <person name="Shih M.-C."/>
        </authorList>
    </citation>
    <scope>NUCLEOTIDE SEQUENCE</scope>
    <source>
        <strain evidence="2">Coll-153</strain>
    </source>
</reference>
<evidence type="ECO:0000313" key="3">
    <source>
        <dbReference type="Proteomes" id="UP000699042"/>
    </source>
</evidence>